<dbReference type="GO" id="GO:0000156">
    <property type="term" value="F:phosphorelay response regulator activity"/>
    <property type="evidence" value="ECO:0007669"/>
    <property type="project" value="TreeGrafter"/>
</dbReference>
<keyword evidence="12" id="KW-1185">Reference proteome</keyword>
<comment type="subcellular location">
    <subcellularLocation>
        <location evidence="1">Cytoplasm</location>
    </subcellularLocation>
</comment>
<dbReference type="CDD" id="cd17574">
    <property type="entry name" value="REC_OmpR"/>
    <property type="match status" value="1"/>
</dbReference>
<dbReference type="InterPro" id="IPR011006">
    <property type="entry name" value="CheY-like_superfamily"/>
</dbReference>
<dbReference type="InterPro" id="IPR036388">
    <property type="entry name" value="WH-like_DNA-bd_sf"/>
</dbReference>
<dbReference type="PROSITE" id="PS50110">
    <property type="entry name" value="RESPONSE_REGULATORY"/>
    <property type="match status" value="1"/>
</dbReference>
<keyword evidence="3" id="KW-0902">Two-component regulatory system</keyword>
<accession>A0A9X3RAM3</accession>
<keyword evidence="6" id="KW-0804">Transcription</keyword>
<evidence type="ECO:0000256" key="3">
    <source>
        <dbReference type="ARBA" id="ARBA00023012"/>
    </source>
</evidence>
<dbReference type="PROSITE" id="PS51755">
    <property type="entry name" value="OMPR_PHOB"/>
    <property type="match status" value="1"/>
</dbReference>
<dbReference type="PANTHER" id="PTHR48111">
    <property type="entry name" value="REGULATOR OF RPOS"/>
    <property type="match status" value="1"/>
</dbReference>
<dbReference type="OrthoDB" id="9790442at2"/>
<dbReference type="InterPro" id="IPR016032">
    <property type="entry name" value="Sig_transdc_resp-reg_C-effctor"/>
</dbReference>
<feature type="domain" description="OmpR/PhoB-type" evidence="10">
    <location>
        <begin position="133"/>
        <end position="232"/>
    </location>
</feature>
<dbReference type="SMART" id="SM00448">
    <property type="entry name" value="REC"/>
    <property type="match status" value="1"/>
</dbReference>
<dbReference type="EMBL" id="JAMKBI010000012">
    <property type="protein sequence ID" value="MCZ8534705.1"/>
    <property type="molecule type" value="Genomic_DNA"/>
</dbReference>
<feature type="domain" description="Response regulatory" evidence="9">
    <location>
        <begin position="6"/>
        <end position="120"/>
    </location>
</feature>
<dbReference type="GO" id="GO:0006355">
    <property type="term" value="P:regulation of DNA-templated transcription"/>
    <property type="evidence" value="ECO:0007669"/>
    <property type="project" value="InterPro"/>
</dbReference>
<evidence type="ECO:0000256" key="4">
    <source>
        <dbReference type="ARBA" id="ARBA00023015"/>
    </source>
</evidence>
<keyword evidence="4" id="KW-0805">Transcription regulation</keyword>
<keyword evidence="2 7" id="KW-0597">Phosphoprotein</keyword>
<dbReference type="Proteomes" id="UP001152172">
    <property type="component" value="Unassembled WGS sequence"/>
</dbReference>
<evidence type="ECO:0000256" key="2">
    <source>
        <dbReference type="ARBA" id="ARBA00022553"/>
    </source>
</evidence>
<feature type="DNA-binding region" description="OmpR/PhoB-type" evidence="8">
    <location>
        <begin position="133"/>
        <end position="232"/>
    </location>
</feature>
<evidence type="ECO:0000256" key="8">
    <source>
        <dbReference type="PROSITE-ProRule" id="PRU01091"/>
    </source>
</evidence>
<evidence type="ECO:0000259" key="10">
    <source>
        <dbReference type="PROSITE" id="PS51755"/>
    </source>
</evidence>
<evidence type="ECO:0000259" key="9">
    <source>
        <dbReference type="PROSITE" id="PS50110"/>
    </source>
</evidence>
<organism evidence="11 12">
    <name type="scientific">Psychrobacillus psychrodurans</name>
    <dbReference type="NCBI Taxonomy" id="126157"/>
    <lineage>
        <taxon>Bacteria</taxon>
        <taxon>Bacillati</taxon>
        <taxon>Bacillota</taxon>
        <taxon>Bacilli</taxon>
        <taxon>Bacillales</taxon>
        <taxon>Bacillaceae</taxon>
        <taxon>Psychrobacillus</taxon>
    </lineage>
</organism>
<dbReference type="GO" id="GO:0000976">
    <property type="term" value="F:transcription cis-regulatory region binding"/>
    <property type="evidence" value="ECO:0007669"/>
    <property type="project" value="TreeGrafter"/>
</dbReference>
<proteinExistence type="predicted"/>
<dbReference type="SUPFAM" id="SSF46894">
    <property type="entry name" value="C-terminal effector domain of the bipartite response regulators"/>
    <property type="match status" value="1"/>
</dbReference>
<dbReference type="SUPFAM" id="SSF52172">
    <property type="entry name" value="CheY-like"/>
    <property type="match status" value="1"/>
</dbReference>
<gene>
    <name evidence="11" type="ORF">M9R61_15485</name>
</gene>
<dbReference type="InterPro" id="IPR001867">
    <property type="entry name" value="OmpR/PhoB-type_DNA-bd"/>
</dbReference>
<dbReference type="Pfam" id="PF00486">
    <property type="entry name" value="Trans_reg_C"/>
    <property type="match status" value="1"/>
</dbReference>
<comment type="caution">
    <text evidence="11">The sequence shown here is derived from an EMBL/GenBank/DDBJ whole genome shotgun (WGS) entry which is preliminary data.</text>
</comment>
<dbReference type="InterPro" id="IPR039420">
    <property type="entry name" value="WalR-like"/>
</dbReference>
<dbReference type="Pfam" id="PF00072">
    <property type="entry name" value="Response_reg"/>
    <property type="match status" value="1"/>
</dbReference>
<dbReference type="GO" id="GO:0032993">
    <property type="term" value="C:protein-DNA complex"/>
    <property type="evidence" value="ECO:0007669"/>
    <property type="project" value="TreeGrafter"/>
</dbReference>
<evidence type="ECO:0000256" key="5">
    <source>
        <dbReference type="ARBA" id="ARBA00023125"/>
    </source>
</evidence>
<reference evidence="11" key="1">
    <citation type="submission" date="2022-05" db="EMBL/GenBank/DDBJ databases">
        <authorList>
            <person name="Colautti A."/>
            <person name="Iacumin L."/>
        </authorList>
    </citation>
    <scope>NUCLEOTIDE SEQUENCE</scope>
    <source>
        <strain evidence="11">DSM 30747</strain>
    </source>
</reference>
<dbReference type="PANTHER" id="PTHR48111:SF52">
    <property type="entry name" value="TRANSCRIPTIONAL REGULATORY PROTEIN YVRH"/>
    <property type="match status" value="1"/>
</dbReference>
<dbReference type="AlphaFoldDB" id="A0A9X3RAM3"/>
<evidence type="ECO:0000313" key="12">
    <source>
        <dbReference type="Proteomes" id="UP001152172"/>
    </source>
</evidence>
<keyword evidence="5 8" id="KW-0238">DNA-binding</keyword>
<dbReference type="Gene3D" id="1.10.10.10">
    <property type="entry name" value="Winged helix-like DNA-binding domain superfamily/Winged helix DNA-binding domain"/>
    <property type="match status" value="1"/>
</dbReference>
<feature type="modified residue" description="4-aspartylphosphate" evidence="7">
    <location>
        <position position="56"/>
    </location>
</feature>
<evidence type="ECO:0000313" key="11">
    <source>
        <dbReference type="EMBL" id="MCZ8534705.1"/>
    </source>
</evidence>
<name>A0A9X3RAM3_9BACI</name>
<dbReference type="Gene3D" id="3.40.50.2300">
    <property type="match status" value="1"/>
</dbReference>
<dbReference type="GO" id="GO:0005829">
    <property type="term" value="C:cytosol"/>
    <property type="evidence" value="ECO:0007669"/>
    <property type="project" value="TreeGrafter"/>
</dbReference>
<dbReference type="CDD" id="cd00383">
    <property type="entry name" value="trans_reg_C"/>
    <property type="match status" value="1"/>
</dbReference>
<evidence type="ECO:0000256" key="7">
    <source>
        <dbReference type="PROSITE-ProRule" id="PRU00169"/>
    </source>
</evidence>
<evidence type="ECO:0000256" key="1">
    <source>
        <dbReference type="ARBA" id="ARBA00004496"/>
    </source>
</evidence>
<protein>
    <submittedName>
        <fullName evidence="11">Response regulator transcription factor</fullName>
    </submittedName>
</protein>
<dbReference type="SMART" id="SM00862">
    <property type="entry name" value="Trans_reg_C"/>
    <property type="match status" value="1"/>
</dbReference>
<dbReference type="Gene3D" id="6.10.250.690">
    <property type="match status" value="1"/>
</dbReference>
<evidence type="ECO:0000256" key="6">
    <source>
        <dbReference type="ARBA" id="ARBA00023163"/>
    </source>
</evidence>
<dbReference type="InterPro" id="IPR001789">
    <property type="entry name" value="Sig_transdc_resp-reg_receiver"/>
</dbReference>
<sequence length="235" mass="26626">MVLKVKILVVDDEQAIGDMVDIILRKEGFNQIDVCTSFIAAETLIAQYNYDLFIFDIMLPDGTGLDLAEKVRTKSDAPIFFLTAKANDADKLRGFMYGADDYITKPFNPMELAARVKVQMKRYKSPSSAPTCKQVFDFGRFQLDVAAAELTVAGDKMNLAGKLFYLLQLFCEHPGQVLSKEQIYAHVWGEEHFIDDNTIMVHIRKLREKIEVQPGNPKLLLTIRGIGYKLISEEH</sequence>
<dbReference type="FunFam" id="1.10.10.10:FF:000018">
    <property type="entry name" value="DNA-binding response regulator ResD"/>
    <property type="match status" value="1"/>
</dbReference>